<keyword evidence="3 5" id="KW-1015">Disulfide bond</keyword>
<evidence type="ECO:0000256" key="3">
    <source>
        <dbReference type="ARBA" id="ARBA00023157"/>
    </source>
</evidence>
<sequence length="302" mass="34963">MSTSYDPVFEHNSCDNVEGQYALCMFPLHETVELRSGKEEPQKFFVNSGNAYPWFYSTDGHRIVSHPNQSIGMLYYNKYNENKVKFPEAMPNNAIGRLFSDGSSYMTLTACSRIEFTCSNGQCIPLESRCNGVNNCLDKSDEICQELKPFETSYTVIFPPVMWTPLQIEIFLKKLHDVDVSTNSVYAWFTVSNEQQSYPVLPFNPLPFNLLVNCEICQSRFHFQMNTKWYDYRLETTQLSDDYLDNKVTNNKIWTPKYDFPNAMFKDNLQYRKAANILFETLIKKEGNGSFSVVNGYEGEIL</sequence>
<dbReference type="Gene3D" id="4.10.400.10">
    <property type="entry name" value="Low-density Lipoprotein Receptor"/>
    <property type="match status" value="1"/>
</dbReference>
<dbReference type="InterPro" id="IPR002172">
    <property type="entry name" value="LDrepeatLR_classA_rpt"/>
</dbReference>
<protein>
    <submittedName>
        <fullName evidence="6">Uncharacterized protein</fullName>
    </submittedName>
</protein>
<dbReference type="AlphaFoldDB" id="A0AAN8XIA4"/>
<keyword evidence="4" id="KW-0325">Glycoprotein</keyword>
<comment type="caution">
    <text evidence="6">The sequence shown here is derived from an EMBL/GenBank/DDBJ whole genome shotgun (WGS) entry which is preliminary data.</text>
</comment>
<dbReference type="InterPro" id="IPR036055">
    <property type="entry name" value="LDL_receptor-like_sf"/>
</dbReference>
<dbReference type="Gene3D" id="2.70.170.10">
    <property type="entry name" value="Neurotransmitter-gated ion-channel ligand-binding domain"/>
    <property type="match status" value="1"/>
</dbReference>
<comment type="caution">
    <text evidence="5">Lacks conserved residue(s) required for the propagation of feature annotation.</text>
</comment>
<evidence type="ECO:0000313" key="7">
    <source>
        <dbReference type="Proteomes" id="UP001381693"/>
    </source>
</evidence>
<proteinExistence type="predicted"/>
<evidence type="ECO:0000256" key="1">
    <source>
        <dbReference type="ARBA" id="ARBA00022729"/>
    </source>
</evidence>
<keyword evidence="2" id="KW-0677">Repeat</keyword>
<keyword evidence="7" id="KW-1185">Reference proteome</keyword>
<dbReference type="PROSITE" id="PS50068">
    <property type="entry name" value="LDLRA_2"/>
    <property type="match status" value="1"/>
</dbReference>
<dbReference type="CDD" id="cd00112">
    <property type="entry name" value="LDLa"/>
    <property type="match status" value="1"/>
</dbReference>
<dbReference type="FunFam" id="4.10.400.10:FF:000034">
    <property type="entry name" value="Low-density lipoprotein receptor-related protein 2"/>
    <property type="match status" value="1"/>
</dbReference>
<keyword evidence="1" id="KW-0732">Signal</keyword>
<evidence type="ECO:0000256" key="4">
    <source>
        <dbReference type="ARBA" id="ARBA00023180"/>
    </source>
</evidence>
<dbReference type="GO" id="GO:0016020">
    <property type="term" value="C:membrane"/>
    <property type="evidence" value="ECO:0007669"/>
    <property type="project" value="InterPro"/>
</dbReference>
<dbReference type="GO" id="GO:0005230">
    <property type="term" value="F:extracellular ligand-gated monoatomic ion channel activity"/>
    <property type="evidence" value="ECO:0007669"/>
    <property type="project" value="InterPro"/>
</dbReference>
<dbReference type="SUPFAM" id="SSF57424">
    <property type="entry name" value="LDL receptor-like module"/>
    <property type="match status" value="1"/>
</dbReference>
<evidence type="ECO:0000256" key="5">
    <source>
        <dbReference type="PROSITE-ProRule" id="PRU00124"/>
    </source>
</evidence>
<dbReference type="EMBL" id="JAXCGZ010004151">
    <property type="protein sequence ID" value="KAK7082173.1"/>
    <property type="molecule type" value="Genomic_DNA"/>
</dbReference>
<dbReference type="Proteomes" id="UP001381693">
    <property type="component" value="Unassembled WGS sequence"/>
</dbReference>
<feature type="disulfide bond" evidence="5">
    <location>
        <begin position="111"/>
        <end position="123"/>
    </location>
</feature>
<accession>A0AAN8XIA4</accession>
<dbReference type="InterPro" id="IPR036734">
    <property type="entry name" value="Neur_chan_lig-bd_sf"/>
</dbReference>
<dbReference type="Pfam" id="PF00057">
    <property type="entry name" value="Ldl_recept_a"/>
    <property type="match status" value="1"/>
</dbReference>
<gene>
    <name evidence="6" type="ORF">SK128_025364</name>
</gene>
<evidence type="ECO:0000313" key="6">
    <source>
        <dbReference type="EMBL" id="KAK7082173.1"/>
    </source>
</evidence>
<reference evidence="6 7" key="1">
    <citation type="submission" date="2023-11" db="EMBL/GenBank/DDBJ databases">
        <title>Halocaridina rubra genome assembly.</title>
        <authorList>
            <person name="Smith C."/>
        </authorList>
    </citation>
    <scope>NUCLEOTIDE SEQUENCE [LARGE SCALE GENOMIC DNA]</scope>
    <source>
        <strain evidence="6">EP-1</strain>
        <tissue evidence="6">Whole</tissue>
    </source>
</reference>
<evidence type="ECO:0000256" key="2">
    <source>
        <dbReference type="ARBA" id="ARBA00022737"/>
    </source>
</evidence>
<dbReference type="SMART" id="SM00192">
    <property type="entry name" value="LDLa"/>
    <property type="match status" value="1"/>
</dbReference>
<name>A0AAN8XIA4_HALRR</name>
<organism evidence="6 7">
    <name type="scientific">Halocaridina rubra</name>
    <name type="common">Hawaiian red shrimp</name>
    <dbReference type="NCBI Taxonomy" id="373956"/>
    <lineage>
        <taxon>Eukaryota</taxon>
        <taxon>Metazoa</taxon>
        <taxon>Ecdysozoa</taxon>
        <taxon>Arthropoda</taxon>
        <taxon>Crustacea</taxon>
        <taxon>Multicrustacea</taxon>
        <taxon>Malacostraca</taxon>
        <taxon>Eumalacostraca</taxon>
        <taxon>Eucarida</taxon>
        <taxon>Decapoda</taxon>
        <taxon>Pleocyemata</taxon>
        <taxon>Caridea</taxon>
        <taxon>Atyoidea</taxon>
        <taxon>Atyidae</taxon>
        <taxon>Halocaridina</taxon>
    </lineage>
</organism>
<feature type="disulfide bond" evidence="5">
    <location>
        <begin position="118"/>
        <end position="136"/>
    </location>
</feature>